<evidence type="ECO:0000313" key="8">
    <source>
        <dbReference type="EMBL" id="MBY8883042.1"/>
    </source>
</evidence>
<evidence type="ECO:0000313" key="9">
    <source>
        <dbReference type="Proteomes" id="UP000778578"/>
    </source>
</evidence>
<dbReference type="EMBL" id="JAINZZ010000103">
    <property type="protein sequence ID" value="MBY8883042.1"/>
    <property type="molecule type" value="Genomic_DNA"/>
</dbReference>
<organism evidence="8 9">
    <name type="scientific">Actinacidiphila acidipaludis</name>
    <dbReference type="NCBI Taxonomy" id="2873382"/>
    <lineage>
        <taxon>Bacteria</taxon>
        <taxon>Bacillati</taxon>
        <taxon>Actinomycetota</taxon>
        <taxon>Actinomycetes</taxon>
        <taxon>Kitasatosporales</taxon>
        <taxon>Streptomycetaceae</taxon>
        <taxon>Actinacidiphila</taxon>
    </lineage>
</organism>
<evidence type="ECO:0000256" key="3">
    <source>
        <dbReference type="ARBA" id="ARBA00022840"/>
    </source>
</evidence>
<evidence type="ECO:0000256" key="2">
    <source>
        <dbReference type="ARBA" id="ARBA00022741"/>
    </source>
</evidence>
<name>A0ABS7QIP1_9ACTN</name>
<accession>A0ABS7QIP1</accession>
<dbReference type="Pfam" id="PF01580">
    <property type="entry name" value="FtsK_SpoIIIE"/>
    <property type="match status" value="1"/>
</dbReference>
<feature type="compositionally biased region" description="Gly residues" evidence="5">
    <location>
        <begin position="972"/>
        <end position="990"/>
    </location>
</feature>
<evidence type="ECO:0000256" key="5">
    <source>
        <dbReference type="SAM" id="MobiDB-lite"/>
    </source>
</evidence>
<comment type="caution">
    <text evidence="8">The sequence shown here is derived from an EMBL/GenBank/DDBJ whole genome shotgun (WGS) entry which is preliminary data.</text>
</comment>
<evidence type="ECO:0000256" key="1">
    <source>
        <dbReference type="ARBA" id="ARBA00022553"/>
    </source>
</evidence>
<evidence type="ECO:0000259" key="7">
    <source>
        <dbReference type="PROSITE" id="PS50901"/>
    </source>
</evidence>
<dbReference type="InterPro" id="IPR008984">
    <property type="entry name" value="SMAD_FHA_dom_sf"/>
</dbReference>
<dbReference type="PANTHER" id="PTHR22683">
    <property type="entry name" value="SPORULATION PROTEIN RELATED"/>
    <property type="match status" value="1"/>
</dbReference>
<feature type="domain" description="FtsK" evidence="7">
    <location>
        <begin position="829"/>
        <end position="1093"/>
    </location>
</feature>
<dbReference type="Gene3D" id="2.60.200.20">
    <property type="match status" value="1"/>
</dbReference>
<keyword evidence="9" id="KW-1185">Reference proteome</keyword>
<dbReference type="Gene3D" id="3.40.50.300">
    <property type="entry name" value="P-loop containing nucleotide triphosphate hydrolases"/>
    <property type="match status" value="2"/>
</dbReference>
<keyword evidence="2 4" id="KW-0547">Nucleotide-binding</keyword>
<feature type="domain" description="FHA" evidence="6">
    <location>
        <begin position="136"/>
        <end position="186"/>
    </location>
</feature>
<feature type="compositionally biased region" description="Low complexity" evidence="5">
    <location>
        <begin position="313"/>
        <end position="323"/>
    </location>
</feature>
<dbReference type="SUPFAM" id="SSF52540">
    <property type="entry name" value="P-loop containing nucleoside triphosphate hydrolases"/>
    <property type="match status" value="1"/>
</dbReference>
<dbReference type="InterPro" id="IPR002543">
    <property type="entry name" value="FtsK_dom"/>
</dbReference>
<sequence>MQIRLTVLGPRSGRTRFSPAGRCDVLITAPEGTVLGTVAGALASAAGSAQQGGRSASSSVALYAGTQRLSPSAVLGAPPLVDGALLSLHAPAEQQGDHGQYGRFGQYGSPPSELARLQVVGGPDAGGVHLLQGGQARIGRSADADVPLDDPDVSRMHCEVAVGADGQVTVADLGSTNGSTLAGQPLGQRPQPFPQGALLQIGESTLRLDPAHSAAGPVLAPHPDGDGHLRVGLPWSRQPGREGGGRGATGHGPCSHGGGSHGGRASATGHDRPDAAGDPVSDQGGAPGAHPHPHGETRFGLYAQADPAGGVASPGRAAGDAGAPPMPGAHTPSPSPSAPVPGQRGPSGAGQRGAGFPDEHAPAGGRPTDGPGPGSGSGSDGPTAPPIPRQAPGVSPGAAAPHPDGLTHAGRAPWADAEAPAHPGAHAAGAESSARRRATGERSRGTHGPDEGRSRGGGAVGAISAWARRRLAPGRTGAEAADTGEAEALRERWPDPATVLLTALGPGRRLWERDPAHPDALTVRLGTADLPSEDGTRRLPAVPFTVDLRSPHTAALTLAGPRPRLSGLCRAVLAQLCALHSPAALEVVLLSADRSRGADQRGEEWSWLNWVPHLRPGHGQDCRLLLAFDRDQAQARIAELVRRLEAGPLGASWAVAPQEAVSAATTAYEGPFTVLVVDGDPGSATLQDAVARIAVAGPSAGVHVLCLAEAGEQPVIGNGVVARLSGDVATTLHIERAGHPLPGDDSTLPDEIVLDAVSADWAEHFARALAPLREADETAPRSRYALPDTVRLLDELDLALATPAKIAARWADSGAPTAAARAVLGTGASGRVEVDLVAEGPHAMVGGGPGAGKTELLRALAAALAAGERPERLALVLVDGAGAERGEGLASCVDLPHVSSHLVASDPVRMREFAQGLTAELKRRAELLDGREFAAWHNRRVVAAGVPRQGRRDVPGAENATDGRDTTVSGDATGGGVPADGAGRSGGAGIGAATAPAGDQPRPADPAEPPALPRLVVLVDDFDALVAPGLGSPGRPAAGSVVRALEAVAREGERLGVHLVAATGRPERTAGTDADERARLRIALRMPDPESAALLVTVEDPAGLDDALPGRGYLRRPGGAVTLFQGARVSARIPRTATLRPTVVPLEWERMGDPPARRQVRELGNGPTDLALLASALQRAAESPQEEARR</sequence>
<proteinExistence type="predicted"/>
<evidence type="ECO:0000259" key="6">
    <source>
        <dbReference type="PROSITE" id="PS50006"/>
    </source>
</evidence>
<evidence type="ECO:0000256" key="4">
    <source>
        <dbReference type="PROSITE-ProRule" id="PRU00289"/>
    </source>
</evidence>
<dbReference type="SUPFAM" id="SSF49879">
    <property type="entry name" value="SMAD/FHA domain"/>
    <property type="match status" value="1"/>
</dbReference>
<reference evidence="8 9" key="1">
    <citation type="submission" date="2021-08" db="EMBL/GenBank/DDBJ databases">
        <title>WGS of actinomycetes from Thailand.</title>
        <authorList>
            <person name="Thawai C."/>
        </authorList>
    </citation>
    <scope>NUCLEOTIDE SEQUENCE [LARGE SCALE GENOMIC DNA]</scope>
    <source>
        <strain evidence="8 9">PLK6-54</strain>
    </source>
</reference>
<feature type="region of interest" description="Disordered" evidence="5">
    <location>
        <begin position="213"/>
        <end position="458"/>
    </location>
</feature>
<dbReference type="PROSITE" id="PS50006">
    <property type="entry name" value="FHA_DOMAIN"/>
    <property type="match status" value="1"/>
</dbReference>
<protein>
    <submittedName>
        <fullName evidence="8">FHA domain-containing protein</fullName>
    </submittedName>
</protein>
<feature type="compositionally biased region" description="Low complexity" evidence="5">
    <location>
        <begin position="417"/>
        <end position="432"/>
    </location>
</feature>
<dbReference type="InterPro" id="IPR050206">
    <property type="entry name" value="FtsK/SpoIIIE/SftA"/>
</dbReference>
<feature type="compositionally biased region" description="Basic and acidic residues" evidence="5">
    <location>
        <begin position="950"/>
        <end position="965"/>
    </location>
</feature>
<dbReference type="InterPro" id="IPR000253">
    <property type="entry name" value="FHA_dom"/>
</dbReference>
<dbReference type="Proteomes" id="UP000778578">
    <property type="component" value="Unassembled WGS sequence"/>
</dbReference>
<dbReference type="PROSITE" id="PS50901">
    <property type="entry name" value="FTSK"/>
    <property type="match status" value="1"/>
</dbReference>
<dbReference type="Pfam" id="PF00498">
    <property type="entry name" value="FHA"/>
    <property type="match status" value="1"/>
</dbReference>
<feature type="binding site" evidence="4">
    <location>
        <begin position="847"/>
        <end position="854"/>
    </location>
    <ligand>
        <name>ATP</name>
        <dbReference type="ChEBI" id="CHEBI:30616"/>
    </ligand>
</feature>
<feature type="compositionally biased region" description="Gly residues" evidence="5">
    <location>
        <begin position="245"/>
        <end position="262"/>
    </location>
</feature>
<keyword evidence="1" id="KW-0597">Phosphoprotein</keyword>
<feature type="compositionally biased region" description="Basic and acidic residues" evidence="5">
    <location>
        <begin position="438"/>
        <end position="454"/>
    </location>
</feature>
<dbReference type="InterPro" id="IPR003593">
    <property type="entry name" value="AAA+_ATPase"/>
</dbReference>
<dbReference type="PANTHER" id="PTHR22683:SF1">
    <property type="entry name" value="TYPE VII SECRETION SYSTEM PROTEIN ESSC"/>
    <property type="match status" value="1"/>
</dbReference>
<dbReference type="RefSeq" id="WP_222969874.1">
    <property type="nucleotide sequence ID" value="NZ_JAINZZ010000103.1"/>
</dbReference>
<keyword evidence="3 4" id="KW-0067">ATP-binding</keyword>
<gene>
    <name evidence="8" type="ORF">K7862_36225</name>
</gene>
<dbReference type="InterPro" id="IPR027417">
    <property type="entry name" value="P-loop_NTPase"/>
</dbReference>
<feature type="region of interest" description="Disordered" evidence="5">
    <location>
        <begin position="946"/>
        <end position="1010"/>
    </location>
</feature>
<dbReference type="SMART" id="SM00382">
    <property type="entry name" value="AAA"/>
    <property type="match status" value="1"/>
</dbReference>
<dbReference type="SMART" id="SM00240">
    <property type="entry name" value="FHA"/>
    <property type="match status" value="1"/>
</dbReference>
<dbReference type="CDD" id="cd00060">
    <property type="entry name" value="FHA"/>
    <property type="match status" value="1"/>
</dbReference>